<keyword evidence="2" id="KW-0472">Membrane</keyword>
<feature type="transmembrane region" description="Helical" evidence="2">
    <location>
        <begin position="34"/>
        <end position="55"/>
    </location>
</feature>
<protein>
    <submittedName>
        <fullName evidence="3">Uncharacterized protein</fullName>
    </submittedName>
</protein>
<evidence type="ECO:0000313" key="4">
    <source>
        <dbReference type="Proteomes" id="UP001315278"/>
    </source>
</evidence>
<evidence type="ECO:0000256" key="1">
    <source>
        <dbReference type="SAM" id="MobiDB-lite"/>
    </source>
</evidence>
<feature type="region of interest" description="Disordered" evidence="1">
    <location>
        <begin position="67"/>
        <end position="86"/>
    </location>
</feature>
<keyword evidence="2" id="KW-0812">Transmembrane</keyword>
<sequence>MSDYGDDAGHCSNGLSSRKFLDASPEERTVYRRWIRGAGAVYGILFLVAGVLAWIGSAHANAIELTSGSTNSPVRSADASWADAHF</sequence>
<gene>
    <name evidence="3" type="ORF">JQ615_37450</name>
</gene>
<proteinExistence type="predicted"/>
<comment type="caution">
    <text evidence="3">The sequence shown here is derived from an EMBL/GenBank/DDBJ whole genome shotgun (WGS) entry which is preliminary data.</text>
</comment>
<name>A0ABS5FW95_9BRAD</name>
<dbReference type="Proteomes" id="UP001315278">
    <property type="component" value="Unassembled WGS sequence"/>
</dbReference>
<evidence type="ECO:0000256" key="2">
    <source>
        <dbReference type="SAM" id="Phobius"/>
    </source>
</evidence>
<evidence type="ECO:0000313" key="3">
    <source>
        <dbReference type="EMBL" id="MBR0801062.1"/>
    </source>
</evidence>
<accession>A0ABS5FW95</accession>
<keyword evidence="4" id="KW-1185">Reference proteome</keyword>
<reference evidence="4" key="1">
    <citation type="journal article" date="2021" name="ISME J.">
        <title>Evolutionary origin and ecological implication of a unique nif island in free-living Bradyrhizobium lineages.</title>
        <authorList>
            <person name="Tao J."/>
        </authorList>
    </citation>
    <scope>NUCLEOTIDE SEQUENCE [LARGE SCALE GENOMIC DNA]</scope>
    <source>
        <strain evidence="4">SZCCT0434</strain>
    </source>
</reference>
<dbReference type="EMBL" id="JAFCJH010000069">
    <property type="protein sequence ID" value="MBR0801062.1"/>
    <property type="molecule type" value="Genomic_DNA"/>
</dbReference>
<keyword evidence="2" id="KW-1133">Transmembrane helix</keyword>
<dbReference type="RefSeq" id="WP_212495207.1">
    <property type="nucleotide sequence ID" value="NZ_JAFCJH010000069.1"/>
</dbReference>
<organism evidence="3 4">
    <name type="scientific">Bradyrhizobium jicamae</name>
    <dbReference type="NCBI Taxonomy" id="280332"/>
    <lineage>
        <taxon>Bacteria</taxon>
        <taxon>Pseudomonadati</taxon>
        <taxon>Pseudomonadota</taxon>
        <taxon>Alphaproteobacteria</taxon>
        <taxon>Hyphomicrobiales</taxon>
        <taxon>Nitrobacteraceae</taxon>
        <taxon>Bradyrhizobium</taxon>
    </lineage>
</organism>